<dbReference type="PANTHER" id="PTHR48165:SF1">
    <property type="entry name" value="TRANSMEMBRANE PROTEIN"/>
    <property type="match status" value="1"/>
</dbReference>
<reference evidence="1 2" key="1">
    <citation type="submission" date="2019-07" db="EMBL/GenBank/DDBJ databases">
        <title>De Novo Assembly of kiwifruit Actinidia rufa.</title>
        <authorList>
            <person name="Sugita-Konishi S."/>
            <person name="Sato K."/>
            <person name="Mori E."/>
            <person name="Abe Y."/>
            <person name="Kisaki G."/>
            <person name="Hamano K."/>
            <person name="Suezawa K."/>
            <person name="Otani M."/>
            <person name="Fukuda T."/>
            <person name="Manabe T."/>
            <person name="Gomi K."/>
            <person name="Tabuchi M."/>
            <person name="Akimitsu K."/>
            <person name="Kataoka I."/>
        </authorList>
    </citation>
    <scope>NUCLEOTIDE SEQUENCE [LARGE SCALE GENOMIC DNA]</scope>
    <source>
        <strain evidence="2">cv. Fuchu</strain>
    </source>
</reference>
<comment type="caution">
    <text evidence="1">The sequence shown here is derived from an EMBL/GenBank/DDBJ whole genome shotgun (WGS) entry which is preliminary data.</text>
</comment>
<dbReference type="Proteomes" id="UP000585474">
    <property type="component" value="Unassembled WGS sequence"/>
</dbReference>
<organism evidence="1 2">
    <name type="scientific">Actinidia rufa</name>
    <dbReference type="NCBI Taxonomy" id="165716"/>
    <lineage>
        <taxon>Eukaryota</taxon>
        <taxon>Viridiplantae</taxon>
        <taxon>Streptophyta</taxon>
        <taxon>Embryophyta</taxon>
        <taxon>Tracheophyta</taxon>
        <taxon>Spermatophyta</taxon>
        <taxon>Magnoliopsida</taxon>
        <taxon>eudicotyledons</taxon>
        <taxon>Gunneridae</taxon>
        <taxon>Pentapetalae</taxon>
        <taxon>asterids</taxon>
        <taxon>Ericales</taxon>
        <taxon>Actinidiaceae</taxon>
        <taxon>Actinidia</taxon>
    </lineage>
</organism>
<protein>
    <submittedName>
        <fullName evidence="1">Uncharacterized protein</fullName>
    </submittedName>
</protein>
<dbReference type="AlphaFoldDB" id="A0A7J0FKI7"/>
<sequence length="245" mass="27739">MLTVMRRNLQNMRKIPRVADENMFGDRNGAELAELPMFGCGIERRRSGWNRFSVIYSVVHAPISLLSCLSRPHISGADGVWVSSELGRISEMNHLMVNDSLRYAILICLTLEENYLESEDIGVQAATTWHPHGCHITLLAMCTGYWLLAKVRGGEPSDPFSRPIDLQQATSAFRVYLLKSHCLPCYWQLCHALTRYSIARLVEHVDELSPEEPVHSALVFRASLFGHPCTATACQLTLRQWWIVS</sequence>
<dbReference type="OrthoDB" id="1857384at2759"/>
<evidence type="ECO:0000313" key="2">
    <source>
        <dbReference type="Proteomes" id="UP000585474"/>
    </source>
</evidence>
<dbReference type="EMBL" id="BJWL01000013">
    <property type="protein sequence ID" value="GFY99214.1"/>
    <property type="molecule type" value="Genomic_DNA"/>
</dbReference>
<proteinExistence type="predicted"/>
<name>A0A7J0FKI7_9ERIC</name>
<dbReference type="PANTHER" id="PTHR48165">
    <property type="entry name" value="BNAC03G44900D PROTEIN"/>
    <property type="match status" value="1"/>
</dbReference>
<accession>A0A7J0FKI7</accession>
<gene>
    <name evidence="1" type="ORF">Acr_13g0006150</name>
</gene>
<evidence type="ECO:0000313" key="1">
    <source>
        <dbReference type="EMBL" id="GFY99214.1"/>
    </source>
</evidence>
<keyword evidence="2" id="KW-1185">Reference proteome</keyword>